<dbReference type="AlphaFoldDB" id="A0A8J3R3G7"/>
<dbReference type="PANTHER" id="PTHR43080:SF2">
    <property type="entry name" value="CBS DOMAIN-CONTAINING PROTEIN"/>
    <property type="match status" value="1"/>
</dbReference>
<feature type="domain" description="CBS" evidence="3">
    <location>
        <begin position="9"/>
        <end position="67"/>
    </location>
</feature>
<proteinExistence type="predicted"/>
<feature type="domain" description="CBS" evidence="3">
    <location>
        <begin position="72"/>
        <end position="128"/>
    </location>
</feature>
<evidence type="ECO:0000313" key="5">
    <source>
        <dbReference type="Proteomes" id="UP000610966"/>
    </source>
</evidence>
<evidence type="ECO:0000259" key="3">
    <source>
        <dbReference type="PROSITE" id="PS51371"/>
    </source>
</evidence>
<dbReference type="InterPro" id="IPR051257">
    <property type="entry name" value="Diverse_CBS-Domain"/>
</dbReference>
<evidence type="ECO:0000256" key="2">
    <source>
        <dbReference type="PROSITE-ProRule" id="PRU00703"/>
    </source>
</evidence>
<dbReference type="RefSeq" id="WP_204011231.1">
    <property type="nucleotide sequence ID" value="NZ_BOOG01000008.1"/>
</dbReference>
<accession>A0A8J3R3G7</accession>
<dbReference type="InterPro" id="IPR046342">
    <property type="entry name" value="CBS_dom_sf"/>
</dbReference>
<protein>
    <submittedName>
        <fullName evidence="4">CBS domain-containing protein YhcV</fullName>
    </submittedName>
</protein>
<evidence type="ECO:0000313" key="4">
    <source>
        <dbReference type="EMBL" id="GIH68501.1"/>
    </source>
</evidence>
<keyword evidence="5" id="KW-1185">Reference proteome</keyword>
<evidence type="ECO:0000256" key="1">
    <source>
        <dbReference type="ARBA" id="ARBA00023122"/>
    </source>
</evidence>
<sequence length="138" mass="14520">MAQTVADVMTANPATVEANDTVSTAARLMREKDAGGIVVTDGGHVRGIITDRDIAIRVMADGKGPDTPVREASSEELTTVSPDATVDEVVRLMRERAIRRVPVVRDDQAVGIVSLGDLAMERDSRSALGGISAAPPNQ</sequence>
<dbReference type="Pfam" id="PF00571">
    <property type="entry name" value="CBS"/>
    <property type="match status" value="2"/>
</dbReference>
<comment type="caution">
    <text evidence="4">The sequence shown here is derived from an EMBL/GenBank/DDBJ whole genome shotgun (WGS) entry which is preliminary data.</text>
</comment>
<dbReference type="SUPFAM" id="SSF54631">
    <property type="entry name" value="CBS-domain pair"/>
    <property type="match status" value="1"/>
</dbReference>
<dbReference type="InterPro" id="IPR000644">
    <property type="entry name" value="CBS_dom"/>
</dbReference>
<dbReference type="Gene3D" id="3.10.580.10">
    <property type="entry name" value="CBS-domain"/>
    <property type="match status" value="1"/>
</dbReference>
<gene>
    <name evidence="4" type="primary">yhcV</name>
    <name evidence="4" type="ORF">Mth01_07540</name>
</gene>
<organism evidence="4 5">
    <name type="scientific">Sphaerimonospora thailandensis</name>
    <dbReference type="NCBI Taxonomy" id="795644"/>
    <lineage>
        <taxon>Bacteria</taxon>
        <taxon>Bacillati</taxon>
        <taxon>Actinomycetota</taxon>
        <taxon>Actinomycetes</taxon>
        <taxon>Streptosporangiales</taxon>
        <taxon>Streptosporangiaceae</taxon>
        <taxon>Sphaerimonospora</taxon>
    </lineage>
</organism>
<dbReference type="EMBL" id="BOOG01000008">
    <property type="protein sequence ID" value="GIH68501.1"/>
    <property type="molecule type" value="Genomic_DNA"/>
</dbReference>
<dbReference type="Proteomes" id="UP000610966">
    <property type="component" value="Unassembled WGS sequence"/>
</dbReference>
<dbReference type="PROSITE" id="PS51371">
    <property type="entry name" value="CBS"/>
    <property type="match status" value="2"/>
</dbReference>
<keyword evidence="1 2" id="KW-0129">CBS domain</keyword>
<dbReference type="PANTHER" id="PTHR43080">
    <property type="entry name" value="CBS DOMAIN-CONTAINING PROTEIN CBSX3, MITOCHONDRIAL"/>
    <property type="match status" value="1"/>
</dbReference>
<dbReference type="SMART" id="SM00116">
    <property type="entry name" value="CBS"/>
    <property type="match status" value="2"/>
</dbReference>
<name>A0A8J3R3G7_9ACTN</name>
<reference evidence="4" key="1">
    <citation type="submission" date="2021-01" db="EMBL/GenBank/DDBJ databases">
        <title>Whole genome shotgun sequence of Sphaerimonospora thailandensis NBRC 107569.</title>
        <authorList>
            <person name="Komaki H."/>
            <person name="Tamura T."/>
        </authorList>
    </citation>
    <scope>NUCLEOTIDE SEQUENCE</scope>
    <source>
        <strain evidence="4">NBRC 107569</strain>
    </source>
</reference>
<dbReference type="CDD" id="cd04622">
    <property type="entry name" value="CBS_pair_HRP1_like"/>
    <property type="match status" value="1"/>
</dbReference>